<gene>
    <name evidence="2" type="ORF">SAMN05216381_0991</name>
</gene>
<evidence type="ECO:0000256" key="1">
    <source>
        <dbReference type="SAM" id="Phobius"/>
    </source>
</evidence>
<name>A0A1G7J5R1_9GAMM</name>
<feature type="transmembrane region" description="Helical" evidence="1">
    <location>
        <begin position="21"/>
        <end position="44"/>
    </location>
</feature>
<dbReference type="AlphaFoldDB" id="A0A1G7J5R1"/>
<proteinExistence type="predicted"/>
<dbReference type="OrthoDB" id="10010637at2"/>
<protein>
    <submittedName>
        <fullName evidence="2">Uncharacterized protein</fullName>
    </submittedName>
</protein>
<dbReference type="EMBL" id="FNBM01000002">
    <property type="protein sequence ID" value="SDF20198.1"/>
    <property type="molecule type" value="Genomic_DNA"/>
</dbReference>
<evidence type="ECO:0000313" key="2">
    <source>
        <dbReference type="EMBL" id="SDF20198.1"/>
    </source>
</evidence>
<dbReference type="RefSeq" id="WP_092365398.1">
    <property type="nucleotide sequence ID" value="NZ_FNBM01000002.1"/>
</dbReference>
<feature type="transmembrane region" description="Helical" evidence="1">
    <location>
        <begin position="142"/>
        <end position="161"/>
    </location>
</feature>
<evidence type="ECO:0000313" key="3">
    <source>
        <dbReference type="Proteomes" id="UP000243378"/>
    </source>
</evidence>
<feature type="transmembrane region" description="Helical" evidence="1">
    <location>
        <begin position="56"/>
        <end position="77"/>
    </location>
</feature>
<organism evidence="2 3">
    <name type="scientific">Phytopseudomonas seleniipraecipitans</name>
    <dbReference type="NCBI Taxonomy" id="640205"/>
    <lineage>
        <taxon>Bacteria</taxon>
        <taxon>Pseudomonadati</taxon>
        <taxon>Pseudomonadota</taxon>
        <taxon>Gammaproteobacteria</taxon>
        <taxon>Pseudomonadales</taxon>
        <taxon>Pseudomonadaceae</taxon>
        <taxon>Phytopseudomonas</taxon>
    </lineage>
</organism>
<keyword evidence="1" id="KW-0472">Membrane</keyword>
<accession>A0A1G7J5R1</accession>
<reference evidence="2 3" key="1">
    <citation type="submission" date="2016-10" db="EMBL/GenBank/DDBJ databases">
        <authorList>
            <person name="de Groot N.N."/>
        </authorList>
    </citation>
    <scope>NUCLEOTIDE SEQUENCE [LARGE SCALE GENOMIC DNA]</scope>
    <source>
        <strain evidence="2 3">LMG 25475</strain>
    </source>
</reference>
<keyword evidence="1" id="KW-1133">Transmembrane helix</keyword>
<keyword evidence="1" id="KW-0812">Transmembrane</keyword>
<dbReference type="STRING" id="640205.SAMN05216381_0991"/>
<sequence length="173" mass="19760">MARETRLIDPLSEVTRKERKVLLGLSVLSIFIVGTDAVPTKISALGIEFGAMDQQVFVWLLAAVIAYFTITFIVYASSDYVAWKKEMLDEYLEGLKEYWSDVYEAPTSGNPYLDAIEHDRQIAFRKHRLIYRMTNPISVVRAFFEFLLPVLVGGATFYIVALQCELSTLLRHL</sequence>
<dbReference type="Proteomes" id="UP000243378">
    <property type="component" value="Unassembled WGS sequence"/>
</dbReference>